<evidence type="ECO:0000256" key="1">
    <source>
        <dbReference type="SAM" id="Phobius"/>
    </source>
</evidence>
<protein>
    <recommendedName>
        <fullName evidence="4">Major facilitator superfamily (MFS) profile domain-containing protein</fullName>
    </recommendedName>
</protein>
<dbReference type="AlphaFoldDB" id="A0A2A2G9N5"/>
<keyword evidence="1" id="KW-0472">Membrane</keyword>
<reference evidence="2 3" key="1">
    <citation type="submission" date="2017-08" db="EMBL/GenBank/DDBJ databases">
        <title>Aliifodinibius alkalisoli sp. nov., isolated from saline alkaline soil.</title>
        <authorList>
            <person name="Liu D."/>
            <person name="Zhang G."/>
        </authorList>
    </citation>
    <scope>NUCLEOTIDE SEQUENCE [LARGE SCALE GENOMIC DNA]</scope>
    <source>
        <strain evidence="2 3">WN023</strain>
    </source>
</reference>
<feature type="transmembrane region" description="Helical" evidence="1">
    <location>
        <begin position="7"/>
        <end position="28"/>
    </location>
</feature>
<dbReference type="Proteomes" id="UP000218831">
    <property type="component" value="Unassembled WGS sequence"/>
</dbReference>
<keyword evidence="3" id="KW-1185">Reference proteome</keyword>
<sequence>MIAIAAGYFSIAALNSFIHIITSIYFRGDITLTGISHLPSTQWIIGVTFLQFAFGLFGGLLATTVAKNASKVILGFILVMVAVSLINYSVMAENEPLWYLITAPVLTISGIYIGYLLQTQESKTTSNE</sequence>
<feature type="transmembrane region" description="Helical" evidence="1">
    <location>
        <begin position="72"/>
        <end position="91"/>
    </location>
</feature>
<evidence type="ECO:0000313" key="2">
    <source>
        <dbReference type="EMBL" id="PAU93880.1"/>
    </source>
</evidence>
<name>A0A2A2G9N5_9BACT</name>
<gene>
    <name evidence="2" type="ORF">CK503_09410</name>
</gene>
<feature type="transmembrane region" description="Helical" evidence="1">
    <location>
        <begin position="43"/>
        <end position="65"/>
    </location>
</feature>
<dbReference type="EMBL" id="NSKE01000006">
    <property type="protein sequence ID" value="PAU93880.1"/>
    <property type="molecule type" value="Genomic_DNA"/>
</dbReference>
<keyword evidence="1" id="KW-0812">Transmembrane</keyword>
<feature type="transmembrane region" description="Helical" evidence="1">
    <location>
        <begin position="97"/>
        <end position="117"/>
    </location>
</feature>
<proteinExistence type="predicted"/>
<organism evidence="2 3">
    <name type="scientific">Fodinibius salipaludis</name>
    <dbReference type="NCBI Taxonomy" id="2032627"/>
    <lineage>
        <taxon>Bacteria</taxon>
        <taxon>Pseudomonadati</taxon>
        <taxon>Balneolota</taxon>
        <taxon>Balneolia</taxon>
        <taxon>Balneolales</taxon>
        <taxon>Balneolaceae</taxon>
        <taxon>Fodinibius</taxon>
    </lineage>
</organism>
<keyword evidence="1" id="KW-1133">Transmembrane helix</keyword>
<accession>A0A2A2G9N5</accession>
<comment type="caution">
    <text evidence="2">The sequence shown here is derived from an EMBL/GenBank/DDBJ whole genome shotgun (WGS) entry which is preliminary data.</text>
</comment>
<evidence type="ECO:0008006" key="4">
    <source>
        <dbReference type="Google" id="ProtNLM"/>
    </source>
</evidence>
<evidence type="ECO:0000313" key="3">
    <source>
        <dbReference type="Proteomes" id="UP000218831"/>
    </source>
</evidence>